<dbReference type="InterPro" id="IPR000659">
    <property type="entry name" value="Pyridox_Oxase"/>
</dbReference>
<evidence type="ECO:0000313" key="12">
    <source>
        <dbReference type="EMBL" id="QIE58515.1"/>
    </source>
</evidence>
<evidence type="ECO:0000256" key="5">
    <source>
        <dbReference type="ARBA" id="ARBA00023002"/>
    </source>
</evidence>
<evidence type="ECO:0000256" key="1">
    <source>
        <dbReference type="ARBA" id="ARBA00007301"/>
    </source>
</evidence>
<evidence type="ECO:0000256" key="8">
    <source>
        <dbReference type="PIRSR" id="PIRSR000190-1"/>
    </source>
</evidence>
<feature type="domain" description="Pyridoxamine 5'-phosphate oxidase N-terminal" evidence="10">
    <location>
        <begin position="45"/>
        <end position="162"/>
    </location>
</feature>
<feature type="binding site" evidence="7 9">
    <location>
        <position position="107"/>
    </location>
    <ligand>
        <name>FMN</name>
        <dbReference type="ChEBI" id="CHEBI:58210"/>
    </ligand>
</feature>
<gene>
    <name evidence="7 12" type="primary">pdxH</name>
    <name evidence="12" type="ORF">G5B37_02765</name>
</gene>
<comment type="caution">
    <text evidence="7">Lacks conserved residue(s) required for the propagation of feature annotation.</text>
</comment>
<dbReference type="PIRSF" id="PIRSF000190">
    <property type="entry name" value="Pyd_amn-ph_oxd"/>
    <property type="match status" value="1"/>
</dbReference>
<evidence type="ECO:0000256" key="6">
    <source>
        <dbReference type="ARBA" id="ARBA00023096"/>
    </source>
</evidence>
<evidence type="ECO:0000259" key="11">
    <source>
        <dbReference type="Pfam" id="PF10590"/>
    </source>
</evidence>
<dbReference type="KEGG" id="mgel:G5B37_02765"/>
<feature type="binding site" evidence="7 9">
    <location>
        <position position="85"/>
    </location>
    <ligand>
        <name>FMN</name>
        <dbReference type="ChEBI" id="CHEBI:58210"/>
    </ligand>
</feature>
<feature type="binding site" evidence="7 9">
    <location>
        <begin position="63"/>
        <end position="68"/>
    </location>
    <ligand>
        <name>FMN</name>
        <dbReference type="ChEBI" id="CHEBI:58210"/>
    </ligand>
</feature>
<dbReference type="Pfam" id="PF10590">
    <property type="entry name" value="PNP_phzG_C"/>
    <property type="match status" value="1"/>
</dbReference>
<feature type="binding site" evidence="7 8">
    <location>
        <position position="129"/>
    </location>
    <ligand>
        <name>substrate</name>
    </ligand>
</feature>
<comment type="similarity">
    <text evidence="1 7">Belongs to the pyridoxamine 5'-phosphate oxidase family.</text>
</comment>
<dbReference type="GO" id="GO:0004733">
    <property type="term" value="F:pyridoxamine phosphate oxidase activity"/>
    <property type="evidence" value="ECO:0007669"/>
    <property type="project" value="UniProtKB-UniRule"/>
</dbReference>
<dbReference type="SUPFAM" id="SSF50475">
    <property type="entry name" value="FMN-binding split barrel"/>
    <property type="match status" value="1"/>
</dbReference>
<dbReference type="GO" id="GO:0010181">
    <property type="term" value="F:FMN binding"/>
    <property type="evidence" value="ECO:0007669"/>
    <property type="project" value="UniProtKB-UniRule"/>
</dbReference>
<reference evidence="12 13" key="1">
    <citation type="submission" date="2020-02" db="EMBL/GenBank/DDBJ databases">
        <title>Complete genome sequence of Flavobacteriaceae bacterium.</title>
        <authorList>
            <person name="Kim S.-J."/>
            <person name="Kim Y.-S."/>
            <person name="Kim K.-H."/>
        </authorList>
    </citation>
    <scope>NUCLEOTIDE SEQUENCE [LARGE SCALE GENOMIC DNA]</scope>
    <source>
        <strain evidence="12 13">RR4-40</strain>
    </source>
</reference>
<evidence type="ECO:0000259" key="10">
    <source>
        <dbReference type="Pfam" id="PF01243"/>
    </source>
</evidence>
<protein>
    <recommendedName>
        <fullName evidence="7">Pyridoxine/pyridoxamine 5'-phosphate oxidase</fullName>
        <ecNumber evidence="7">1.4.3.5</ecNumber>
    </recommendedName>
    <alternativeName>
        <fullName evidence="7">PNP/PMP oxidase</fullName>
        <shortName evidence="7">PNPOx</shortName>
    </alternativeName>
    <alternativeName>
        <fullName evidence="7">Pyridoxal 5'-phosphate synthase</fullName>
    </alternativeName>
</protein>
<proteinExistence type="inferred from homology"/>
<dbReference type="FunFam" id="2.30.110.10:FF:000020">
    <property type="entry name" value="PNPO isoform 11"/>
    <property type="match status" value="1"/>
</dbReference>
<name>A0A6G6GIW3_9FLAO</name>
<feature type="binding site" evidence="7 8">
    <location>
        <position position="133"/>
    </location>
    <ligand>
        <name>substrate</name>
    </ligand>
</feature>
<dbReference type="HAMAP" id="MF_01629">
    <property type="entry name" value="PdxH"/>
    <property type="match status" value="1"/>
</dbReference>
<keyword evidence="4 7" id="KW-0288">FMN</keyword>
<comment type="pathway">
    <text evidence="7">Cofactor metabolism; pyridoxal 5'-phosphate salvage; pyridoxal 5'-phosphate from pyridoxamine 5'-phosphate: step 1/1.</text>
</comment>
<comment type="pathway">
    <text evidence="7">Cofactor metabolism; pyridoxal 5'-phosphate salvage; pyridoxal 5'-phosphate from pyridoxine 5'-phosphate: step 1/1.</text>
</comment>
<evidence type="ECO:0000256" key="3">
    <source>
        <dbReference type="ARBA" id="ARBA00022630"/>
    </source>
</evidence>
<evidence type="ECO:0000256" key="2">
    <source>
        <dbReference type="ARBA" id="ARBA00011738"/>
    </source>
</evidence>
<keyword evidence="3 7" id="KW-0285">Flavoprotein</keyword>
<dbReference type="PANTHER" id="PTHR10851">
    <property type="entry name" value="PYRIDOXINE-5-PHOSPHATE OXIDASE"/>
    <property type="match status" value="1"/>
</dbReference>
<dbReference type="InterPro" id="IPR012349">
    <property type="entry name" value="Split_barrel_FMN-bd"/>
</dbReference>
<dbReference type="EMBL" id="CP049057">
    <property type="protein sequence ID" value="QIE58515.1"/>
    <property type="molecule type" value="Genomic_DNA"/>
</dbReference>
<feature type="binding site" evidence="7 8">
    <location>
        <position position="125"/>
    </location>
    <ligand>
        <name>substrate</name>
    </ligand>
</feature>
<feature type="binding site" evidence="7 8">
    <location>
        <position position="68"/>
    </location>
    <ligand>
        <name>substrate</name>
    </ligand>
</feature>
<keyword evidence="6 7" id="KW-0664">Pyridoxine biosynthesis</keyword>
<dbReference type="PROSITE" id="PS01064">
    <property type="entry name" value="PYRIDOX_OXIDASE"/>
    <property type="match status" value="1"/>
</dbReference>
<dbReference type="InterPro" id="IPR019576">
    <property type="entry name" value="Pyridoxamine_oxidase_dimer_C"/>
</dbReference>
<comment type="cofactor">
    <cofactor evidence="7 9">
        <name>FMN</name>
        <dbReference type="ChEBI" id="CHEBI:58210"/>
    </cofactor>
    <text evidence="7 9">Binds 1 FMN per subunit.</text>
</comment>
<accession>A0A6G6GIW3</accession>
<dbReference type="PANTHER" id="PTHR10851:SF0">
    <property type="entry name" value="PYRIDOXINE-5'-PHOSPHATE OXIDASE"/>
    <property type="match status" value="1"/>
</dbReference>
<evidence type="ECO:0000256" key="4">
    <source>
        <dbReference type="ARBA" id="ARBA00022643"/>
    </source>
</evidence>
<dbReference type="InterPro" id="IPR019740">
    <property type="entry name" value="Pyridox_Oxase_CS"/>
</dbReference>
<dbReference type="Pfam" id="PF01243">
    <property type="entry name" value="PNPOx_N"/>
    <property type="match status" value="1"/>
</dbReference>
<sequence>MNKNLHNYRKSYEQGALTLASVDKDPFIQFNNWFHAAETSKNVFEVNAMTLSTIGVDGFPRGRVVLLKEYNAEGFVFYTNYQSEKGKAMAKTPEVCLSFFWPALEQQILIKGVAEKVSEEMSIQYFSERPRKSQLGAMVSNQSESIESREALEAKLAALEQQFDGQDIPKPKNWGGYLVRPTLFEFWQGRRSRLHDRIQYAQEGTTWNITRLQP</sequence>
<dbReference type="Proteomes" id="UP000505306">
    <property type="component" value="Chromosome"/>
</dbReference>
<comment type="function">
    <text evidence="7">Catalyzes the oxidation of either pyridoxine 5'-phosphate (PNP) or pyridoxamine 5'-phosphate (PMP) into pyridoxal 5'-phosphate (PLP).</text>
</comment>
<dbReference type="NCBIfam" id="TIGR00558">
    <property type="entry name" value="pdxH"/>
    <property type="match status" value="1"/>
</dbReference>
<dbReference type="Gene3D" id="2.30.110.10">
    <property type="entry name" value="Electron Transport, Fmn-binding Protein, Chain A"/>
    <property type="match status" value="1"/>
</dbReference>
<feature type="binding site" evidence="7 9">
    <location>
        <position position="187"/>
    </location>
    <ligand>
        <name>FMN</name>
        <dbReference type="ChEBI" id="CHEBI:58210"/>
    </ligand>
</feature>
<dbReference type="InterPro" id="IPR011576">
    <property type="entry name" value="Pyridox_Oxase_N"/>
</dbReference>
<evidence type="ECO:0000256" key="9">
    <source>
        <dbReference type="PIRSR" id="PIRSR000190-2"/>
    </source>
</evidence>
<feature type="binding site" evidence="7 9">
    <location>
        <begin position="142"/>
        <end position="143"/>
    </location>
    <ligand>
        <name>FMN</name>
        <dbReference type="ChEBI" id="CHEBI:58210"/>
    </ligand>
</feature>
<feature type="domain" description="Pyridoxine 5'-phosphate oxidase dimerisation C-terminal" evidence="11">
    <location>
        <begin position="174"/>
        <end position="214"/>
    </location>
</feature>
<organism evidence="12 13">
    <name type="scientific">Rasiella rasia</name>
    <dbReference type="NCBI Taxonomy" id="2744027"/>
    <lineage>
        <taxon>Bacteria</taxon>
        <taxon>Pseudomonadati</taxon>
        <taxon>Bacteroidota</taxon>
        <taxon>Flavobacteriia</taxon>
        <taxon>Flavobacteriales</taxon>
        <taxon>Flavobacteriaceae</taxon>
        <taxon>Rasiella</taxon>
    </lineage>
</organism>
<feature type="binding site" evidence="7 8">
    <location>
        <begin position="193"/>
        <end position="195"/>
    </location>
    <ligand>
        <name>substrate</name>
    </ligand>
</feature>
<comment type="catalytic activity">
    <reaction evidence="7">
        <text>pyridoxamine 5'-phosphate + O2 + H2O = pyridoxal 5'-phosphate + H2O2 + NH4(+)</text>
        <dbReference type="Rhea" id="RHEA:15817"/>
        <dbReference type="ChEBI" id="CHEBI:15377"/>
        <dbReference type="ChEBI" id="CHEBI:15379"/>
        <dbReference type="ChEBI" id="CHEBI:16240"/>
        <dbReference type="ChEBI" id="CHEBI:28938"/>
        <dbReference type="ChEBI" id="CHEBI:58451"/>
        <dbReference type="ChEBI" id="CHEBI:597326"/>
        <dbReference type="EC" id="1.4.3.5"/>
    </reaction>
</comment>
<dbReference type="UniPathway" id="UPA01068">
    <property type="reaction ID" value="UER00304"/>
</dbReference>
<dbReference type="EC" id="1.4.3.5" evidence="7"/>
<evidence type="ECO:0000256" key="7">
    <source>
        <dbReference type="HAMAP-Rule" id="MF_01629"/>
    </source>
</evidence>
<comment type="catalytic activity">
    <reaction evidence="7">
        <text>pyridoxine 5'-phosphate + O2 = pyridoxal 5'-phosphate + H2O2</text>
        <dbReference type="Rhea" id="RHEA:15149"/>
        <dbReference type="ChEBI" id="CHEBI:15379"/>
        <dbReference type="ChEBI" id="CHEBI:16240"/>
        <dbReference type="ChEBI" id="CHEBI:58589"/>
        <dbReference type="ChEBI" id="CHEBI:597326"/>
        <dbReference type="EC" id="1.4.3.5"/>
    </reaction>
</comment>
<keyword evidence="5 7" id="KW-0560">Oxidoreductase</keyword>
<feature type="binding site" evidence="7 9">
    <location>
        <begin position="78"/>
        <end position="79"/>
    </location>
    <ligand>
        <name>FMN</name>
        <dbReference type="ChEBI" id="CHEBI:58210"/>
    </ligand>
</feature>
<dbReference type="GO" id="GO:0008615">
    <property type="term" value="P:pyridoxine biosynthetic process"/>
    <property type="evidence" value="ECO:0007669"/>
    <property type="project" value="UniProtKB-UniRule"/>
</dbReference>
<keyword evidence="13" id="KW-1185">Reference proteome</keyword>
<feature type="binding site" evidence="8">
    <location>
        <begin position="9"/>
        <end position="12"/>
    </location>
    <ligand>
        <name>substrate</name>
    </ligand>
</feature>
<feature type="binding site" evidence="7 9">
    <location>
        <position position="197"/>
    </location>
    <ligand>
        <name>FMN</name>
        <dbReference type="ChEBI" id="CHEBI:58210"/>
    </ligand>
</feature>
<evidence type="ECO:0000313" key="13">
    <source>
        <dbReference type="Proteomes" id="UP000505306"/>
    </source>
</evidence>
<dbReference type="NCBIfam" id="NF004231">
    <property type="entry name" value="PRK05679.1"/>
    <property type="match status" value="1"/>
</dbReference>
<dbReference type="RefSeq" id="WP_164678522.1">
    <property type="nucleotide sequence ID" value="NZ_CP049057.1"/>
</dbReference>
<comment type="subunit">
    <text evidence="2 7">Homodimer.</text>
</comment>
<dbReference type="AlphaFoldDB" id="A0A6G6GIW3"/>